<keyword evidence="4" id="KW-1185">Reference proteome</keyword>
<organism evidence="3 4">
    <name type="scientific">Clostridium zeae</name>
    <dbReference type="NCBI Taxonomy" id="2759022"/>
    <lineage>
        <taxon>Bacteria</taxon>
        <taxon>Bacillati</taxon>
        <taxon>Bacillota</taxon>
        <taxon>Clostridia</taxon>
        <taxon>Eubacteriales</taxon>
        <taxon>Clostridiaceae</taxon>
        <taxon>Clostridium</taxon>
    </lineage>
</organism>
<gene>
    <name evidence="3" type="ORF">CSC2_24730</name>
</gene>
<evidence type="ECO:0000256" key="1">
    <source>
        <dbReference type="SAM" id="Phobius"/>
    </source>
</evidence>
<feature type="transmembrane region" description="Helical" evidence="1">
    <location>
        <begin position="66"/>
        <end position="89"/>
    </location>
</feature>
<dbReference type="Pfam" id="PF13240">
    <property type="entry name" value="Zn_Ribbon_1"/>
    <property type="match status" value="1"/>
</dbReference>
<keyword evidence="1" id="KW-0472">Membrane</keyword>
<dbReference type="RefSeq" id="WP_206870230.1">
    <property type="nucleotide sequence ID" value="NZ_BMBA01000002.1"/>
</dbReference>
<feature type="domain" description="Zinc-ribbon" evidence="2">
    <location>
        <begin position="2"/>
        <end position="21"/>
    </location>
</feature>
<reference evidence="3 4" key="1">
    <citation type="journal article" date="2021" name="Int. J. Syst. Evol. Microbiol.">
        <title>Clostridium zeae sp. nov., isolated from corn silage.</title>
        <authorList>
            <person name="Kobayashi H."/>
            <person name="Tanizawa Y."/>
            <person name="Yagura M."/>
            <person name="Sakamoto M."/>
            <person name="Ohkuma M."/>
            <person name="Tohno M."/>
        </authorList>
    </citation>
    <scope>NUCLEOTIDE SEQUENCE [LARGE SCALE GENOMIC DNA]</scope>
    <source>
        <strain evidence="3 4">CSC2</strain>
    </source>
</reference>
<feature type="transmembrane region" description="Helical" evidence="1">
    <location>
        <begin position="35"/>
        <end position="54"/>
    </location>
</feature>
<evidence type="ECO:0000313" key="3">
    <source>
        <dbReference type="EMBL" id="GFZ31947.1"/>
    </source>
</evidence>
<comment type="caution">
    <text evidence="3">The sequence shown here is derived from an EMBL/GenBank/DDBJ whole genome shotgun (WGS) entry which is preliminary data.</text>
</comment>
<protein>
    <recommendedName>
        <fullName evidence="2">Zinc-ribbon domain-containing protein</fullName>
    </recommendedName>
</protein>
<evidence type="ECO:0000313" key="4">
    <source>
        <dbReference type="Proteomes" id="UP000663802"/>
    </source>
</evidence>
<evidence type="ECO:0000259" key="2">
    <source>
        <dbReference type="Pfam" id="PF13240"/>
    </source>
</evidence>
<dbReference type="InterPro" id="IPR026870">
    <property type="entry name" value="Zinc_ribbon_dom"/>
</dbReference>
<proteinExistence type="predicted"/>
<dbReference type="EMBL" id="BMBA01000002">
    <property type="protein sequence ID" value="GFZ31947.1"/>
    <property type="molecule type" value="Genomic_DNA"/>
</dbReference>
<dbReference type="Proteomes" id="UP000663802">
    <property type="component" value="Unassembled WGS sequence"/>
</dbReference>
<sequence length="104" mass="11525">MFCSNCGNEINDNADVCIHCGVSVSKKNKDNPSHLAGAVSCCFPIVGLILYFLWKDDKPKSSKLVCRWMIAGIVLWILFYVVMFLLGFIGAMSDSSYSSITYVL</sequence>
<keyword evidence="1" id="KW-0812">Transmembrane</keyword>
<keyword evidence="1" id="KW-1133">Transmembrane helix</keyword>
<name>A0ABQ1EAY0_9CLOT</name>
<accession>A0ABQ1EAY0</accession>